<feature type="region of interest" description="Disordered" evidence="1">
    <location>
        <begin position="106"/>
        <end position="140"/>
    </location>
</feature>
<evidence type="ECO:0000259" key="3">
    <source>
        <dbReference type="PROSITE" id="PS51294"/>
    </source>
</evidence>
<feature type="compositionally biased region" description="Basic and acidic residues" evidence="1">
    <location>
        <begin position="364"/>
        <end position="386"/>
    </location>
</feature>
<dbReference type="SUPFAM" id="SSF46689">
    <property type="entry name" value="Homeodomain-like"/>
    <property type="match status" value="1"/>
</dbReference>
<organism evidence="4 5">
    <name type="scientific">Stereocaulon virgatum</name>
    <dbReference type="NCBI Taxonomy" id="373712"/>
    <lineage>
        <taxon>Eukaryota</taxon>
        <taxon>Fungi</taxon>
        <taxon>Dikarya</taxon>
        <taxon>Ascomycota</taxon>
        <taxon>Pezizomycotina</taxon>
        <taxon>Lecanoromycetes</taxon>
        <taxon>OSLEUM clade</taxon>
        <taxon>Lecanoromycetidae</taxon>
        <taxon>Lecanorales</taxon>
        <taxon>Lecanorineae</taxon>
        <taxon>Stereocaulaceae</taxon>
        <taxon>Stereocaulon</taxon>
    </lineage>
</organism>
<evidence type="ECO:0000259" key="2">
    <source>
        <dbReference type="PROSITE" id="PS50090"/>
    </source>
</evidence>
<gene>
    <name evidence="4" type="ORF">N7G274_005403</name>
</gene>
<comment type="caution">
    <text evidence="4">The sequence shown here is derived from an EMBL/GenBank/DDBJ whole genome shotgun (WGS) entry which is preliminary data.</text>
</comment>
<feature type="compositionally biased region" description="Polar residues" evidence="1">
    <location>
        <begin position="279"/>
        <end position="294"/>
    </location>
</feature>
<dbReference type="InterPro" id="IPR001005">
    <property type="entry name" value="SANT/Myb"/>
</dbReference>
<feature type="compositionally biased region" description="Low complexity" evidence="1">
    <location>
        <begin position="29"/>
        <end position="86"/>
    </location>
</feature>
<protein>
    <submittedName>
        <fullName evidence="4">Uncharacterized protein</fullName>
    </submittedName>
</protein>
<feature type="region of interest" description="Disordered" evidence="1">
    <location>
        <begin position="21"/>
        <end position="86"/>
    </location>
</feature>
<dbReference type="SMART" id="SM00717">
    <property type="entry name" value="SANT"/>
    <property type="match status" value="1"/>
</dbReference>
<proteinExistence type="predicted"/>
<evidence type="ECO:0000313" key="5">
    <source>
        <dbReference type="Proteomes" id="UP001590950"/>
    </source>
</evidence>
<feature type="region of interest" description="Disordered" evidence="1">
    <location>
        <begin position="279"/>
        <end position="386"/>
    </location>
</feature>
<evidence type="ECO:0000256" key="1">
    <source>
        <dbReference type="SAM" id="MobiDB-lite"/>
    </source>
</evidence>
<dbReference type="PROSITE" id="PS50090">
    <property type="entry name" value="MYB_LIKE"/>
    <property type="match status" value="1"/>
</dbReference>
<dbReference type="Gene3D" id="1.10.10.60">
    <property type="entry name" value="Homeodomain-like"/>
    <property type="match status" value="1"/>
</dbReference>
<dbReference type="InterPro" id="IPR017930">
    <property type="entry name" value="Myb_dom"/>
</dbReference>
<feature type="domain" description="HTH myb-type" evidence="3">
    <location>
        <begin position="128"/>
        <end position="181"/>
    </location>
</feature>
<feature type="domain" description="Myb-like" evidence="2">
    <location>
        <begin position="128"/>
        <end position="177"/>
    </location>
</feature>
<dbReference type="CDD" id="cd00167">
    <property type="entry name" value="SANT"/>
    <property type="match status" value="1"/>
</dbReference>
<name>A0ABR4A7Z1_9LECA</name>
<keyword evidence="5" id="KW-1185">Reference proteome</keyword>
<accession>A0ABR4A7Z1</accession>
<dbReference type="Proteomes" id="UP001590950">
    <property type="component" value="Unassembled WGS sequence"/>
</dbReference>
<sequence length="386" mass="42830">MLETYASLVNPVAKLDIRDLLKGSPSPPAQTTQSPSFSRSISIPSTHSHVPLLPSPSSTSTASHYSASTASTNPASQHQRQRSRQLPPQSIYLSKTSQAVFEQNPNLNSVAAAPNKRPLPTEDRPTGSPAKKQSKWSPAEDAEIIRLRGSGMKWEDISKKLRGRSAISCRLHYQNYLERRSEWDEEKRNRLARVYDRLKHDLWNPIANELGIPWRACEAMHWAMGEHEMARRANAVPFAIAAAQAEPGEPGCGRVAQRDRMLESTRVFEGRDLTTLSSPFHSVNGNIHSHSQGPTGPGNLAYTPVTIPPIKSEQSFSAYDEEDEDESEDDDEQEGPRARRRRVAGETRLPGVAEMEGEIAAFAERGEGQRQAVKAEEEGEQRRLSA</sequence>
<dbReference type="EMBL" id="JBEFKJ010000016">
    <property type="protein sequence ID" value="KAL2041619.1"/>
    <property type="molecule type" value="Genomic_DNA"/>
</dbReference>
<dbReference type="Pfam" id="PF00249">
    <property type="entry name" value="Myb_DNA-binding"/>
    <property type="match status" value="1"/>
</dbReference>
<feature type="compositionally biased region" description="Acidic residues" evidence="1">
    <location>
        <begin position="319"/>
        <end position="333"/>
    </location>
</feature>
<dbReference type="InterPro" id="IPR009057">
    <property type="entry name" value="Homeodomain-like_sf"/>
</dbReference>
<dbReference type="PROSITE" id="PS51294">
    <property type="entry name" value="HTH_MYB"/>
    <property type="match status" value="1"/>
</dbReference>
<reference evidence="4 5" key="1">
    <citation type="submission" date="2024-09" db="EMBL/GenBank/DDBJ databases">
        <title>Rethinking Asexuality: The Enigmatic Case of Functional Sexual Genes in Lepraria (Stereocaulaceae).</title>
        <authorList>
            <person name="Doellman M."/>
            <person name="Sun Y."/>
            <person name="Barcenas-Pena A."/>
            <person name="Lumbsch H.T."/>
            <person name="Grewe F."/>
        </authorList>
    </citation>
    <scope>NUCLEOTIDE SEQUENCE [LARGE SCALE GENOMIC DNA]</scope>
    <source>
        <strain evidence="4 5">Mercado 3170</strain>
    </source>
</reference>
<evidence type="ECO:0000313" key="4">
    <source>
        <dbReference type="EMBL" id="KAL2041619.1"/>
    </source>
</evidence>